<gene>
    <name evidence="2" type="ORF">LCGC14_2101110</name>
</gene>
<sequence>RRLIDTPVALVAFKCFFVALASVIIFRFRTRRFTEGSCWCVSAVYSMLVGVWWQYFSAPW</sequence>
<feature type="non-terminal residue" evidence="2">
    <location>
        <position position="1"/>
    </location>
</feature>
<dbReference type="EMBL" id="LAZR01025783">
    <property type="protein sequence ID" value="KKL70816.1"/>
    <property type="molecule type" value="Genomic_DNA"/>
</dbReference>
<name>A0A0F9EX62_9ZZZZ</name>
<keyword evidence="1" id="KW-0472">Membrane</keyword>
<feature type="transmembrane region" description="Helical" evidence="1">
    <location>
        <begin position="38"/>
        <end position="56"/>
    </location>
</feature>
<comment type="caution">
    <text evidence="2">The sequence shown here is derived from an EMBL/GenBank/DDBJ whole genome shotgun (WGS) entry which is preliminary data.</text>
</comment>
<organism evidence="2">
    <name type="scientific">marine sediment metagenome</name>
    <dbReference type="NCBI Taxonomy" id="412755"/>
    <lineage>
        <taxon>unclassified sequences</taxon>
        <taxon>metagenomes</taxon>
        <taxon>ecological metagenomes</taxon>
    </lineage>
</organism>
<keyword evidence="1" id="KW-1133">Transmembrane helix</keyword>
<proteinExistence type="predicted"/>
<accession>A0A0F9EX62</accession>
<evidence type="ECO:0000256" key="1">
    <source>
        <dbReference type="SAM" id="Phobius"/>
    </source>
</evidence>
<protein>
    <recommendedName>
        <fullName evidence="3">DUF5658 domain-containing protein</fullName>
    </recommendedName>
</protein>
<keyword evidence="1" id="KW-0812">Transmembrane</keyword>
<evidence type="ECO:0000313" key="2">
    <source>
        <dbReference type="EMBL" id="KKL70816.1"/>
    </source>
</evidence>
<dbReference type="AlphaFoldDB" id="A0A0F9EX62"/>
<evidence type="ECO:0008006" key="3">
    <source>
        <dbReference type="Google" id="ProtNLM"/>
    </source>
</evidence>
<reference evidence="2" key="1">
    <citation type="journal article" date="2015" name="Nature">
        <title>Complex archaea that bridge the gap between prokaryotes and eukaryotes.</title>
        <authorList>
            <person name="Spang A."/>
            <person name="Saw J.H."/>
            <person name="Jorgensen S.L."/>
            <person name="Zaremba-Niedzwiedzka K."/>
            <person name="Martijn J."/>
            <person name="Lind A.E."/>
            <person name="van Eijk R."/>
            <person name="Schleper C."/>
            <person name="Guy L."/>
            <person name="Ettema T.J."/>
        </authorList>
    </citation>
    <scope>NUCLEOTIDE SEQUENCE</scope>
</reference>
<feature type="transmembrane region" description="Helical" evidence="1">
    <location>
        <begin position="6"/>
        <end position="26"/>
    </location>
</feature>